<name>A0ABV1IF18_9ACTN</name>
<dbReference type="RefSeq" id="WP_349181991.1">
    <property type="nucleotide sequence ID" value="NZ_DBEYRS010000017.1"/>
</dbReference>
<comment type="caution">
    <text evidence="1">The sequence shown here is derived from an EMBL/GenBank/DDBJ whole genome shotgun (WGS) entry which is preliminary data.</text>
</comment>
<evidence type="ECO:0000313" key="2">
    <source>
        <dbReference type="Proteomes" id="UP001478817"/>
    </source>
</evidence>
<gene>
    <name evidence="1" type="ORF">AAAT05_03905</name>
</gene>
<proteinExistence type="predicted"/>
<dbReference type="EMBL" id="JBBNGS010000005">
    <property type="protein sequence ID" value="MEQ2637482.1"/>
    <property type="molecule type" value="Genomic_DNA"/>
</dbReference>
<protein>
    <submittedName>
        <fullName evidence="1">Uncharacterized protein</fullName>
    </submittedName>
</protein>
<keyword evidence="2" id="KW-1185">Reference proteome</keyword>
<organism evidence="1 2">
    <name type="scientific">Paratractidigestivibacter faecalis</name>
    <dbReference type="NCBI Taxonomy" id="2292441"/>
    <lineage>
        <taxon>Bacteria</taxon>
        <taxon>Bacillati</taxon>
        <taxon>Actinomycetota</taxon>
        <taxon>Coriobacteriia</taxon>
        <taxon>Coriobacteriales</taxon>
        <taxon>Atopobiaceae</taxon>
        <taxon>Paratractidigestivibacter</taxon>
    </lineage>
</organism>
<sequence length="107" mass="11465">MSENAQVKKLIQAYESLEDALDGFDWGTPQRCVLGSFTVDGVDGQDVTSHLVGNVSIELPEKSLGPSPVIAEVCAITVPGTGHRGFVALAPMDFDDGEGTWAWVRME</sequence>
<accession>A0ABV1IF18</accession>
<dbReference type="Proteomes" id="UP001478817">
    <property type="component" value="Unassembled WGS sequence"/>
</dbReference>
<evidence type="ECO:0000313" key="1">
    <source>
        <dbReference type="EMBL" id="MEQ2637482.1"/>
    </source>
</evidence>
<reference evidence="1 2" key="1">
    <citation type="submission" date="2024-04" db="EMBL/GenBank/DDBJ databases">
        <title>Human intestinal bacterial collection.</title>
        <authorList>
            <person name="Pauvert C."/>
            <person name="Hitch T.C.A."/>
            <person name="Clavel T."/>
        </authorList>
    </citation>
    <scope>NUCLEOTIDE SEQUENCE [LARGE SCALE GENOMIC DNA]</scope>
    <source>
        <strain evidence="1 2">CLA-AA-H197</strain>
    </source>
</reference>